<evidence type="ECO:0008006" key="3">
    <source>
        <dbReference type="Google" id="ProtNLM"/>
    </source>
</evidence>
<reference evidence="1 2" key="1">
    <citation type="submission" date="2020-08" db="EMBL/GenBank/DDBJ databases">
        <title>Genomic Encyclopedia of Type Strains, Phase IV (KMG-IV): sequencing the most valuable type-strain genomes for metagenomic binning, comparative biology and taxonomic classification.</title>
        <authorList>
            <person name="Goeker M."/>
        </authorList>
    </citation>
    <scope>NUCLEOTIDE SEQUENCE [LARGE SCALE GENOMIC DNA]</scope>
    <source>
        <strain evidence="1 2">DSM 2461</strain>
    </source>
</reference>
<accession>A0A841R9B4</accession>
<organism evidence="1 2">
    <name type="scientific">Spirochaeta isovalerica</name>
    <dbReference type="NCBI Taxonomy" id="150"/>
    <lineage>
        <taxon>Bacteria</taxon>
        <taxon>Pseudomonadati</taxon>
        <taxon>Spirochaetota</taxon>
        <taxon>Spirochaetia</taxon>
        <taxon>Spirochaetales</taxon>
        <taxon>Spirochaetaceae</taxon>
        <taxon>Spirochaeta</taxon>
    </lineage>
</organism>
<dbReference type="Proteomes" id="UP000587760">
    <property type="component" value="Unassembled WGS sequence"/>
</dbReference>
<dbReference type="AlphaFoldDB" id="A0A841R9B4"/>
<keyword evidence="2" id="KW-1185">Reference proteome</keyword>
<dbReference type="EMBL" id="JACHGJ010000003">
    <property type="protein sequence ID" value="MBB6480495.1"/>
    <property type="molecule type" value="Genomic_DNA"/>
</dbReference>
<proteinExistence type="predicted"/>
<evidence type="ECO:0000313" key="1">
    <source>
        <dbReference type="EMBL" id="MBB6480495.1"/>
    </source>
</evidence>
<evidence type="ECO:0000313" key="2">
    <source>
        <dbReference type="Proteomes" id="UP000587760"/>
    </source>
</evidence>
<protein>
    <recommendedName>
        <fullName evidence="3">Outer membrane protein beta-barrel domain-containing protein</fullName>
    </recommendedName>
</protein>
<gene>
    <name evidence="1" type="ORF">HNR50_002158</name>
</gene>
<comment type="caution">
    <text evidence="1">The sequence shown here is derived from an EMBL/GenBank/DDBJ whole genome shotgun (WGS) entry which is preliminary data.</text>
</comment>
<dbReference type="RefSeq" id="WP_184746754.1">
    <property type="nucleotide sequence ID" value="NZ_JACHGJ010000003.1"/>
</dbReference>
<name>A0A841R9B4_9SPIO</name>
<sequence>MKKLIIGLMLTVGIFSLQGQDRPGFYLDSLNIAAPFKVPVSHYRGFSEYEAGFGLQANFKFGGLYGLRVFLGADATYNFNSSERIDLLVDANVNAGIGWEINPGRGAFTMTPQLSAGAVFHILNGDFMLDGNDETTLYIDQLYRFQLEMAYTFKAGEKKKTHVALFISPSFEIFSGETYWGYIPGGTLGIRLIFDPAE</sequence>